<sequence length="125" mass="14250">MIYGIGTDLVEPARIENSLEKYGERFIKRILTDLEYAEYSSSSKPVMFLASRFAAKEAFSKAIGTGLRHPVNFNYIQVTHDSLGKPYFKFHDDLERLINNQGIKNHFLSISDEISLACAFVILEK</sequence>
<accession>A0A1N6ILQ9</accession>
<keyword evidence="7 10" id="KW-0275">Fatty acid biosynthesis</keyword>
<keyword evidence="3 10" id="KW-0479">Metal-binding</keyword>
<dbReference type="STRING" id="44575.SAMN05216419_1001158"/>
<dbReference type="SUPFAM" id="SSF56214">
    <property type="entry name" value="4'-phosphopantetheinyl transferase"/>
    <property type="match status" value="1"/>
</dbReference>
<dbReference type="EMBL" id="FSRO01000001">
    <property type="protein sequence ID" value="SIO32968.1"/>
    <property type="molecule type" value="Genomic_DNA"/>
</dbReference>
<dbReference type="FunFam" id="3.90.470.20:FF:000001">
    <property type="entry name" value="Holo-[acyl-carrier-protein] synthase"/>
    <property type="match status" value="1"/>
</dbReference>
<evidence type="ECO:0000256" key="3">
    <source>
        <dbReference type="ARBA" id="ARBA00022723"/>
    </source>
</evidence>
<evidence type="ECO:0000256" key="7">
    <source>
        <dbReference type="ARBA" id="ARBA00023160"/>
    </source>
</evidence>
<dbReference type="GO" id="GO:0005737">
    <property type="term" value="C:cytoplasm"/>
    <property type="evidence" value="ECO:0007669"/>
    <property type="project" value="UniProtKB-SubCell"/>
</dbReference>
<name>A0A1N6ILQ9_9PROT</name>
<dbReference type="eggNOG" id="COG0736">
    <property type="taxonomic scope" value="Bacteria"/>
</dbReference>
<dbReference type="InterPro" id="IPR037143">
    <property type="entry name" value="4-PPantetheinyl_Trfase_dom_sf"/>
</dbReference>
<evidence type="ECO:0000256" key="6">
    <source>
        <dbReference type="ARBA" id="ARBA00023098"/>
    </source>
</evidence>
<comment type="similarity">
    <text evidence="10">Belongs to the P-Pant transferase superfamily. AcpS family.</text>
</comment>
<feature type="binding site" evidence="10">
    <location>
        <position position="57"/>
    </location>
    <ligand>
        <name>Mg(2+)</name>
        <dbReference type="ChEBI" id="CHEBI:18420"/>
    </ligand>
</feature>
<dbReference type="NCBIfam" id="TIGR00556">
    <property type="entry name" value="pantethn_trn"/>
    <property type="match status" value="1"/>
</dbReference>
<evidence type="ECO:0000256" key="1">
    <source>
        <dbReference type="ARBA" id="ARBA00022516"/>
    </source>
</evidence>
<keyword evidence="6 10" id="KW-0443">Lipid metabolism</keyword>
<dbReference type="Proteomes" id="UP000185062">
    <property type="component" value="Unassembled WGS sequence"/>
</dbReference>
<dbReference type="HAMAP" id="MF_00101">
    <property type="entry name" value="AcpS"/>
    <property type="match status" value="1"/>
</dbReference>
<dbReference type="RefSeq" id="WP_028460561.1">
    <property type="nucleotide sequence ID" value="NZ_FSRO01000001.1"/>
</dbReference>
<keyword evidence="2 10" id="KW-0808">Transferase</keyword>
<feature type="binding site" evidence="10">
    <location>
        <position position="8"/>
    </location>
    <ligand>
        <name>Mg(2+)</name>
        <dbReference type="ChEBI" id="CHEBI:18420"/>
    </ligand>
</feature>
<organism evidence="12 13">
    <name type="scientific">Nitrosomonas cryotolerans ATCC 49181</name>
    <dbReference type="NCBI Taxonomy" id="1131553"/>
    <lineage>
        <taxon>Bacteria</taxon>
        <taxon>Pseudomonadati</taxon>
        <taxon>Pseudomonadota</taxon>
        <taxon>Betaproteobacteria</taxon>
        <taxon>Nitrosomonadales</taxon>
        <taxon>Nitrosomonadaceae</taxon>
        <taxon>Nitrosomonas</taxon>
    </lineage>
</organism>
<comment type="function">
    <text evidence="10">Transfers the 4'-phosphopantetheine moiety from coenzyme A to a Ser of acyl-carrier-protein.</text>
</comment>
<evidence type="ECO:0000256" key="10">
    <source>
        <dbReference type="HAMAP-Rule" id="MF_00101"/>
    </source>
</evidence>
<keyword evidence="4 10" id="KW-0276">Fatty acid metabolism</keyword>
<dbReference type="InterPro" id="IPR008278">
    <property type="entry name" value="4-PPantetheinyl_Trfase_dom"/>
</dbReference>
<keyword evidence="5 10" id="KW-0460">Magnesium</keyword>
<gene>
    <name evidence="10" type="primary">acpS</name>
    <name evidence="12" type="ORF">SAMN02743940_1908</name>
</gene>
<feature type="domain" description="4'-phosphopantetheinyl transferase" evidence="11">
    <location>
        <begin position="4"/>
        <end position="94"/>
    </location>
</feature>
<dbReference type="GO" id="GO:0006633">
    <property type="term" value="P:fatty acid biosynthetic process"/>
    <property type="evidence" value="ECO:0007669"/>
    <property type="project" value="UniProtKB-UniRule"/>
</dbReference>
<keyword evidence="10" id="KW-0963">Cytoplasm</keyword>
<evidence type="ECO:0000256" key="4">
    <source>
        <dbReference type="ARBA" id="ARBA00022832"/>
    </source>
</evidence>
<dbReference type="InterPro" id="IPR004568">
    <property type="entry name" value="Ppantetheine-prot_Trfase_dom"/>
</dbReference>
<evidence type="ECO:0000313" key="13">
    <source>
        <dbReference type="Proteomes" id="UP000185062"/>
    </source>
</evidence>
<dbReference type="GO" id="GO:0008897">
    <property type="term" value="F:holo-[acyl-carrier-protein] synthase activity"/>
    <property type="evidence" value="ECO:0007669"/>
    <property type="project" value="UniProtKB-UniRule"/>
</dbReference>
<dbReference type="EC" id="2.7.8.7" evidence="10"/>
<comment type="subcellular location">
    <subcellularLocation>
        <location evidence="10">Cytoplasm</location>
    </subcellularLocation>
</comment>
<evidence type="ECO:0000256" key="5">
    <source>
        <dbReference type="ARBA" id="ARBA00022842"/>
    </source>
</evidence>
<dbReference type="InterPro" id="IPR002582">
    <property type="entry name" value="ACPS"/>
</dbReference>
<protein>
    <recommendedName>
        <fullName evidence="10">Holo-[acyl-carrier-protein] synthase</fullName>
        <shortName evidence="10">Holo-ACP synthase</shortName>
        <ecNumber evidence="10">2.7.8.7</ecNumber>
    </recommendedName>
    <alternativeName>
        <fullName evidence="10">4'-phosphopantetheinyl transferase AcpS</fullName>
    </alternativeName>
</protein>
<keyword evidence="1 10" id="KW-0444">Lipid biosynthesis</keyword>
<dbReference type="NCBIfam" id="TIGR00516">
    <property type="entry name" value="acpS"/>
    <property type="match status" value="1"/>
</dbReference>
<dbReference type="GO" id="GO:0000287">
    <property type="term" value="F:magnesium ion binding"/>
    <property type="evidence" value="ECO:0007669"/>
    <property type="project" value="UniProtKB-UniRule"/>
</dbReference>
<comment type="function">
    <text evidence="9">Transfers the 4'-phosphopantetheine moiety from coenzyme A to the 'Ser-36' of acyl-carrier-protein.</text>
</comment>
<evidence type="ECO:0000259" key="11">
    <source>
        <dbReference type="Pfam" id="PF01648"/>
    </source>
</evidence>
<evidence type="ECO:0000256" key="9">
    <source>
        <dbReference type="ARBA" id="ARBA00054726"/>
    </source>
</evidence>
<comment type="cofactor">
    <cofactor evidence="10">
        <name>Mg(2+)</name>
        <dbReference type="ChEBI" id="CHEBI:18420"/>
    </cofactor>
</comment>
<proteinExistence type="inferred from homology"/>
<evidence type="ECO:0000256" key="8">
    <source>
        <dbReference type="ARBA" id="ARBA00050875"/>
    </source>
</evidence>
<dbReference type="Gene3D" id="3.90.470.20">
    <property type="entry name" value="4'-phosphopantetheinyl transferase domain"/>
    <property type="match status" value="1"/>
</dbReference>
<reference evidence="12 13" key="1">
    <citation type="submission" date="2016-12" db="EMBL/GenBank/DDBJ databases">
        <authorList>
            <person name="Song W.-J."/>
            <person name="Kurnit D.M."/>
        </authorList>
    </citation>
    <scope>NUCLEOTIDE SEQUENCE [LARGE SCALE GENOMIC DNA]</scope>
    <source>
        <strain evidence="12 13">ATCC 49181</strain>
    </source>
</reference>
<dbReference type="AlphaFoldDB" id="A0A1N6ILQ9"/>
<keyword evidence="13" id="KW-1185">Reference proteome</keyword>
<dbReference type="Pfam" id="PF01648">
    <property type="entry name" value="ACPS"/>
    <property type="match status" value="1"/>
</dbReference>
<evidence type="ECO:0000256" key="2">
    <source>
        <dbReference type="ARBA" id="ARBA00022679"/>
    </source>
</evidence>
<comment type="catalytic activity">
    <reaction evidence="8 10">
        <text>apo-[ACP] + CoA = holo-[ACP] + adenosine 3',5'-bisphosphate + H(+)</text>
        <dbReference type="Rhea" id="RHEA:12068"/>
        <dbReference type="Rhea" id="RHEA-COMP:9685"/>
        <dbReference type="Rhea" id="RHEA-COMP:9690"/>
        <dbReference type="ChEBI" id="CHEBI:15378"/>
        <dbReference type="ChEBI" id="CHEBI:29999"/>
        <dbReference type="ChEBI" id="CHEBI:57287"/>
        <dbReference type="ChEBI" id="CHEBI:58343"/>
        <dbReference type="ChEBI" id="CHEBI:64479"/>
        <dbReference type="EC" id="2.7.8.7"/>
    </reaction>
</comment>
<evidence type="ECO:0000313" key="12">
    <source>
        <dbReference type="EMBL" id="SIO32968.1"/>
    </source>
</evidence>